<reference evidence="2" key="1">
    <citation type="journal article" date="1991" name="Yeast">
        <title>The DNA sequencing of the 17 kb HindIII fragment spanning the LEU1 and ATE1 loci on chromosome VII from Saccharomyces cerevisiae reveals the PDR6 gene, a new member of the genetic network controlling pleiotropic drug resistance.</title>
        <authorList>
            <person name="Chen W."/>
            <person name="Balzi E."/>
            <person name="Capieaux E."/>
            <person name="Choder M."/>
            <person name="Goffeau A."/>
        </authorList>
    </citation>
    <scope>NUCLEOTIDE SEQUENCE</scope>
</reference>
<dbReference type="AlphaFoldDB" id="E9P9X8"/>
<accession>E9P9X8</accession>
<keyword evidence="1" id="KW-0812">Transmembrane</keyword>
<keyword evidence="1" id="KW-0472">Membrane</keyword>
<keyword evidence="1" id="KW-1133">Transmembrane helix</keyword>
<protein>
    <submittedName>
        <fullName evidence="2">YGL024 protein</fullName>
    </submittedName>
</protein>
<proteinExistence type="predicted"/>
<sequence length="90" mass="10527">MKNLLINYLLREEAEQLEMLFCSGGWIVPHFQITKDDLLRISPLRVKAILCYILFSNALILFDRFFFCALKIVAVYMCVKANHQKCSIHC</sequence>
<gene>
    <name evidence="2" type="primary">YGL024</name>
</gene>
<evidence type="ECO:0000256" key="1">
    <source>
        <dbReference type="SAM" id="Phobius"/>
    </source>
</evidence>
<dbReference type="EMBL" id="S58126">
    <property type="protein sequence ID" value="AAD13900.1"/>
    <property type="molecule type" value="Genomic_DNA"/>
</dbReference>
<name>E9P9X8_YEASX</name>
<organism evidence="2">
    <name type="scientific">Saccharomyces cerevisiae</name>
    <name type="common">Baker's yeast</name>
    <dbReference type="NCBI Taxonomy" id="4932"/>
    <lineage>
        <taxon>Eukaryota</taxon>
        <taxon>Fungi</taxon>
        <taxon>Dikarya</taxon>
        <taxon>Ascomycota</taxon>
        <taxon>Saccharomycotina</taxon>
        <taxon>Saccharomycetes</taxon>
        <taxon>Saccharomycetales</taxon>
        <taxon>Saccharomycetaceae</taxon>
        <taxon>Saccharomyces</taxon>
    </lineage>
</organism>
<feature type="transmembrane region" description="Helical" evidence="1">
    <location>
        <begin position="49"/>
        <end position="77"/>
    </location>
</feature>
<evidence type="ECO:0000313" key="2">
    <source>
        <dbReference type="EMBL" id="AAD13900.1"/>
    </source>
</evidence>